<sequence length="239" mass="26162">MLQSQAMLQCPRCSVPQADKTPNQETGWDAATFGDFGLGGHGLERCDTDSSADVTMTCVDDQTLRSFSPFPEIQFDSILDSEPPLQMEVAIAAFGSLQIPDSPPRPFANALHGEHHPRAPSSSTSDDQQSSSDAEEEVEAQEVLAKLEANDNDEVPLPMAASETEDESRSSTSPAHTVTAYKSSSFPYQHIMHNDSYPSVPYFPWPTARRNIKKLLTGRAEYGNDVPMAGNKHLEVFTE</sequence>
<evidence type="ECO:0000313" key="2">
    <source>
        <dbReference type="EMBL" id="KAH8105425.1"/>
    </source>
</evidence>
<proteinExistence type="predicted"/>
<gene>
    <name evidence="2" type="ORF">BXZ70DRAFT_525335</name>
</gene>
<protein>
    <submittedName>
        <fullName evidence="2">Uncharacterized protein</fullName>
    </submittedName>
</protein>
<name>A0A8K0UV63_9AGAR</name>
<accession>A0A8K0UV63</accession>
<dbReference type="AlphaFoldDB" id="A0A8K0UV63"/>
<dbReference type="EMBL" id="JAEVFJ010000004">
    <property type="protein sequence ID" value="KAH8105425.1"/>
    <property type="molecule type" value="Genomic_DNA"/>
</dbReference>
<dbReference type="Proteomes" id="UP000813824">
    <property type="component" value="Unassembled WGS sequence"/>
</dbReference>
<comment type="caution">
    <text evidence="2">The sequence shown here is derived from an EMBL/GenBank/DDBJ whole genome shotgun (WGS) entry which is preliminary data.</text>
</comment>
<evidence type="ECO:0000256" key="1">
    <source>
        <dbReference type="SAM" id="MobiDB-lite"/>
    </source>
</evidence>
<feature type="compositionally biased region" description="Low complexity" evidence="1">
    <location>
        <begin position="121"/>
        <end position="132"/>
    </location>
</feature>
<reference evidence="2" key="1">
    <citation type="journal article" date="2021" name="New Phytol.">
        <title>Evolutionary innovations through gain and loss of genes in the ectomycorrhizal Boletales.</title>
        <authorList>
            <person name="Wu G."/>
            <person name="Miyauchi S."/>
            <person name="Morin E."/>
            <person name="Kuo A."/>
            <person name="Drula E."/>
            <person name="Varga T."/>
            <person name="Kohler A."/>
            <person name="Feng B."/>
            <person name="Cao Y."/>
            <person name="Lipzen A."/>
            <person name="Daum C."/>
            <person name="Hundley H."/>
            <person name="Pangilinan J."/>
            <person name="Johnson J."/>
            <person name="Barry K."/>
            <person name="LaButti K."/>
            <person name="Ng V."/>
            <person name="Ahrendt S."/>
            <person name="Min B."/>
            <person name="Choi I.G."/>
            <person name="Park H."/>
            <person name="Plett J.M."/>
            <person name="Magnuson J."/>
            <person name="Spatafora J.W."/>
            <person name="Nagy L.G."/>
            <person name="Henrissat B."/>
            <person name="Grigoriev I.V."/>
            <person name="Yang Z.L."/>
            <person name="Xu J."/>
            <person name="Martin F.M."/>
        </authorList>
    </citation>
    <scope>NUCLEOTIDE SEQUENCE</scope>
    <source>
        <strain evidence="2">KKN 215</strain>
    </source>
</reference>
<evidence type="ECO:0000313" key="3">
    <source>
        <dbReference type="Proteomes" id="UP000813824"/>
    </source>
</evidence>
<keyword evidence="3" id="KW-1185">Reference proteome</keyword>
<organism evidence="2 3">
    <name type="scientific">Cristinia sonorae</name>
    <dbReference type="NCBI Taxonomy" id="1940300"/>
    <lineage>
        <taxon>Eukaryota</taxon>
        <taxon>Fungi</taxon>
        <taxon>Dikarya</taxon>
        <taxon>Basidiomycota</taxon>
        <taxon>Agaricomycotina</taxon>
        <taxon>Agaricomycetes</taxon>
        <taxon>Agaricomycetidae</taxon>
        <taxon>Agaricales</taxon>
        <taxon>Pleurotineae</taxon>
        <taxon>Stephanosporaceae</taxon>
        <taxon>Cristinia</taxon>
    </lineage>
</organism>
<feature type="region of interest" description="Disordered" evidence="1">
    <location>
        <begin position="102"/>
        <end position="176"/>
    </location>
</feature>